<sequence>MPPPRTSEPPTPQVQDDPTDARRDDPVPHVRVAVIGSGFSGLGAGARLLKYGVDDFVILERGDDVGGTWRDNTYPGAACDVPSNLYSFSFAPNPTWTRSFSPQPEIWEYLRRCAREFGLMPHLRFRHEVRHARWNDAAAHWEIETSHGPLTANALIAGGGPLADPAYPDIKGLTTEFRGELFHSSHWNHGFDLRGKRVAVIGTGASAIQFVPQIQPEVGQLDLYQRTPPWIMPRTDRPLTPLERGVYRAAPPVQKAVRLGLFWGRETFWLSFNGKHPKLVERVEAIARLHLKRGVPDPELRAKVTPDFTIGCKRILLSNDYYPALAKPNVDVVTDGIAEVRAHSIVTTDGVERPCDAIILGTGFEATDMPMSHAITGRDGVLLADAWKDGMAAHQAAMVAGFPNLFFVIGPNSGLGHTSMTLVIEAQIRYAVDAIVQMDRNDIADVEVTRAAQDAYNARLQDKMSGTVWTTGGCVSWYLDRRTGKNTTLWPDFVWKFMRMNRRFSPAGHRARTWDQLPEPAAARR</sequence>
<proteinExistence type="inferred from homology"/>
<evidence type="ECO:0000256" key="5">
    <source>
        <dbReference type="SAM" id="MobiDB-lite"/>
    </source>
</evidence>
<keyword evidence="2" id="KW-0285">Flavoprotein</keyword>
<name>A0ABP9I6U0_9ACTN</name>
<dbReference type="InterPro" id="IPR036188">
    <property type="entry name" value="FAD/NAD-bd_sf"/>
</dbReference>
<evidence type="ECO:0000256" key="3">
    <source>
        <dbReference type="ARBA" id="ARBA00022827"/>
    </source>
</evidence>
<evidence type="ECO:0000256" key="2">
    <source>
        <dbReference type="ARBA" id="ARBA00022630"/>
    </source>
</evidence>
<evidence type="ECO:0000313" key="6">
    <source>
        <dbReference type="EMBL" id="GAA4989223.1"/>
    </source>
</evidence>
<accession>A0ABP9I6U0</accession>
<dbReference type="InterPro" id="IPR051209">
    <property type="entry name" value="FAD-bind_Monooxygenase_sf"/>
</dbReference>
<evidence type="ECO:0000313" key="7">
    <source>
        <dbReference type="Proteomes" id="UP001500466"/>
    </source>
</evidence>
<feature type="compositionally biased region" description="Pro residues" evidence="5">
    <location>
        <begin position="1"/>
        <end position="12"/>
    </location>
</feature>
<reference evidence="7" key="1">
    <citation type="journal article" date="2019" name="Int. J. Syst. Evol. Microbiol.">
        <title>The Global Catalogue of Microorganisms (GCM) 10K type strain sequencing project: providing services to taxonomists for standard genome sequencing and annotation.</title>
        <authorList>
            <consortium name="The Broad Institute Genomics Platform"/>
            <consortium name="The Broad Institute Genome Sequencing Center for Infectious Disease"/>
            <person name="Wu L."/>
            <person name="Ma J."/>
        </authorList>
    </citation>
    <scope>NUCLEOTIDE SEQUENCE [LARGE SCALE GENOMIC DNA]</scope>
    <source>
        <strain evidence="7">JCM 17986</strain>
    </source>
</reference>
<dbReference type="InterPro" id="IPR020946">
    <property type="entry name" value="Flavin_mOase-like"/>
</dbReference>
<keyword evidence="3" id="KW-0274">FAD</keyword>
<dbReference type="SUPFAM" id="SSF51905">
    <property type="entry name" value="FAD/NAD(P)-binding domain"/>
    <property type="match status" value="1"/>
</dbReference>
<dbReference type="Gene3D" id="3.50.50.60">
    <property type="entry name" value="FAD/NAD(P)-binding domain"/>
    <property type="match status" value="2"/>
</dbReference>
<dbReference type="RefSeq" id="WP_345679876.1">
    <property type="nucleotide sequence ID" value="NZ_BAABHS010000037.1"/>
</dbReference>
<comment type="caution">
    <text evidence="6">The sequence shown here is derived from an EMBL/GenBank/DDBJ whole genome shotgun (WGS) entry which is preliminary data.</text>
</comment>
<keyword evidence="4" id="KW-0560">Oxidoreductase</keyword>
<comment type="similarity">
    <text evidence="1">Belongs to the FAD-binding monooxygenase family.</text>
</comment>
<dbReference type="PRINTS" id="PR00419">
    <property type="entry name" value="ADXRDTASE"/>
</dbReference>
<protein>
    <submittedName>
        <fullName evidence="6">NAD(P)/FAD-dependent oxidoreductase</fullName>
    </submittedName>
</protein>
<keyword evidence="7" id="KW-1185">Reference proteome</keyword>
<feature type="region of interest" description="Disordered" evidence="5">
    <location>
        <begin position="1"/>
        <end position="26"/>
    </location>
</feature>
<evidence type="ECO:0000256" key="4">
    <source>
        <dbReference type="ARBA" id="ARBA00023002"/>
    </source>
</evidence>
<dbReference type="PANTHER" id="PTHR42877:SF4">
    <property type="entry name" value="FAD_NAD(P)-BINDING DOMAIN-CONTAINING PROTEIN-RELATED"/>
    <property type="match status" value="1"/>
</dbReference>
<dbReference type="Pfam" id="PF00743">
    <property type="entry name" value="FMO-like"/>
    <property type="match status" value="1"/>
</dbReference>
<gene>
    <name evidence="6" type="ORF">GCM10023205_70360</name>
</gene>
<organism evidence="6 7">
    <name type="scientific">Yinghuangia aomiensis</name>
    <dbReference type="NCBI Taxonomy" id="676205"/>
    <lineage>
        <taxon>Bacteria</taxon>
        <taxon>Bacillati</taxon>
        <taxon>Actinomycetota</taxon>
        <taxon>Actinomycetes</taxon>
        <taxon>Kitasatosporales</taxon>
        <taxon>Streptomycetaceae</taxon>
        <taxon>Yinghuangia</taxon>
    </lineage>
</organism>
<dbReference type="EMBL" id="BAABHS010000037">
    <property type="protein sequence ID" value="GAA4989223.1"/>
    <property type="molecule type" value="Genomic_DNA"/>
</dbReference>
<dbReference type="Proteomes" id="UP001500466">
    <property type="component" value="Unassembled WGS sequence"/>
</dbReference>
<evidence type="ECO:0000256" key="1">
    <source>
        <dbReference type="ARBA" id="ARBA00010139"/>
    </source>
</evidence>
<dbReference type="PANTHER" id="PTHR42877">
    <property type="entry name" value="L-ORNITHINE N(5)-MONOOXYGENASE-RELATED"/>
    <property type="match status" value="1"/>
</dbReference>